<evidence type="ECO:0000256" key="1">
    <source>
        <dbReference type="ARBA" id="ARBA00022679"/>
    </source>
</evidence>
<keyword evidence="4" id="KW-1185">Reference proteome</keyword>
<dbReference type="PANTHER" id="PTHR48207">
    <property type="entry name" value="SUCCINATE--HYDROXYMETHYLGLUTARATE COA-TRANSFERASE"/>
    <property type="match status" value="1"/>
</dbReference>
<dbReference type="Pfam" id="PF02515">
    <property type="entry name" value="CoA_transf_3"/>
    <property type="match status" value="1"/>
</dbReference>
<sequence>MMDSEHNNEPRPRASDAPGAGAGPKGPLSGVKVLDISTVIAGPLSSTLLGDLGAEVLKVELPGVGDHLRQLPPHKDGKSLWSKVANRNKRGITLDLRRPDGVSLFERLLPRYDVLVENFRPGTLDAWGLGMQRLTQLRPDLIVLRVTGFGQTGPYRNRPGFARIFEAMSGFVNLCGDRDGPPMYPGFPVSDALTGLFGAYAIAAALLHRDRNGEGQEIDLSATEAMFRVLDFMAIEYDQLGVVRGRQGNLNAYSAPSDVYVTLDGKWVALAVSAPTVFRRLALAMDRTDLLEDEDFNTNAARIRNRERIEQITRQWFGARSMQDVESVLRRHEVSFSPIYDIRDIFSDPHFADRNMIIPVVDATLGPLRMQGVVPRFSRTPGEVWRAGPEPGEHNDQVYGDELGIDLQTRESLERDGVI</sequence>
<proteinExistence type="predicted"/>
<keyword evidence="1 3" id="KW-0808">Transferase</keyword>
<gene>
    <name evidence="3" type="ORF">ACFOY1_00350</name>
</gene>
<comment type="caution">
    <text evidence="3">The sequence shown here is derived from an EMBL/GenBank/DDBJ whole genome shotgun (WGS) entry which is preliminary data.</text>
</comment>
<reference evidence="4" key="1">
    <citation type="journal article" date="2019" name="Int. J. Syst. Evol. Microbiol.">
        <title>The Global Catalogue of Microorganisms (GCM) 10K type strain sequencing project: providing services to taxonomists for standard genome sequencing and annotation.</title>
        <authorList>
            <consortium name="The Broad Institute Genomics Platform"/>
            <consortium name="The Broad Institute Genome Sequencing Center for Infectious Disease"/>
            <person name="Wu L."/>
            <person name="Ma J."/>
        </authorList>
    </citation>
    <scope>NUCLEOTIDE SEQUENCE [LARGE SCALE GENOMIC DNA]</scope>
    <source>
        <strain evidence="4">LMG 24813</strain>
    </source>
</reference>
<dbReference type="InterPro" id="IPR044855">
    <property type="entry name" value="CoA-Trfase_III_dom3_sf"/>
</dbReference>
<feature type="compositionally biased region" description="Low complexity" evidence="2">
    <location>
        <begin position="15"/>
        <end position="26"/>
    </location>
</feature>
<dbReference type="SUPFAM" id="SSF89796">
    <property type="entry name" value="CoA-transferase family III (CaiB/BaiF)"/>
    <property type="match status" value="1"/>
</dbReference>
<protein>
    <submittedName>
        <fullName evidence="3">CaiB/BaiF CoA transferase family protein</fullName>
    </submittedName>
</protein>
<dbReference type="RefSeq" id="WP_246600251.1">
    <property type="nucleotide sequence ID" value="NZ_JAHTBN010000001.1"/>
</dbReference>
<dbReference type="Proteomes" id="UP001595848">
    <property type="component" value="Unassembled WGS sequence"/>
</dbReference>
<evidence type="ECO:0000256" key="2">
    <source>
        <dbReference type="SAM" id="MobiDB-lite"/>
    </source>
</evidence>
<evidence type="ECO:0000313" key="4">
    <source>
        <dbReference type="Proteomes" id="UP001595848"/>
    </source>
</evidence>
<feature type="compositionally biased region" description="Basic and acidic residues" evidence="2">
    <location>
        <begin position="1"/>
        <end position="14"/>
    </location>
</feature>
<name>A0ABV8NVD2_9BURK</name>
<dbReference type="InterPro" id="IPR023606">
    <property type="entry name" value="CoA-Trfase_III_dom_1_sf"/>
</dbReference>
<dbReference type="InterPro" id="IPR050483">
    <property type="entry name" value="CoA-transferase_III_domain"/>
</dbReference>
<accession>A0ABV8NVD2</accession>
<dbReference type="PANTHER" id="PTHR48207:SF3">
    <property type="entry name" value="SUCCINATE--HYDROXYMETHYLGLUTARATE COA-TRANSFERASE"/>
    <property type="match status" value="1"/>
</dbReference>
<organism evidence="3 4">
    <name type="scientific">Candidimonas humi</name>
    <dbReference type="NCBI Taxonomy" id="683355"/>
    <lineage>
        <taxon>Bacteria</taxon>
        <taxon>Pseudomonadati</taxon>
        <taxon>Pseudomonadota</taxon>
        <taxon>Betaproteobacteria</taxon>
        <taxon>Burkholderiales</taxon>
        <taxon>Alcaligenaceae</taxon>
        <taxon>Candidimonas</taxon>
    </lineage>
</organism>
<dbReference type="Gene3D" id="3.30.1540.10">
    <property type="entry name" value="formyl-coa transferase, domain 3"/>
    <property type="match status" value="1"/>
</dbReference>
<dbReference type="EMBL" id="JBHSBV010000001">
    <property type="protein sequence ID" value="MFC4199387.1"/>
    <property type="molecule type" value="Genomic_DNA"/>
</dbReference>
<dbReference type="GO" id="GO:0016740">
    <property type="term" value="F:transferase activity"/>
    <property type="evidence" value="ECO:0007669"/>
    <property type="project" value="UniProtKB-KW"/>
</dbReference>
<evidence type="ECO:0000313" key="3">
    <source>
        <dbReference type="EMBL" id="MFC4199387.1"/>
    </source>
</evidence>
<feature type="region of interest" description="Disordered" evidence="2">
    <location>
        <begin position="1"/>
        <end position="26"/>
    </location>
</feature>
<dbReference type="Gene3D" id="3.40.50.10540">
    <property type="entry name" value="Crotonobetainyl-coa:carnitine coa-transferase, domain 1"/>
    <property type="match status" value="1"/>
</dbReference>
<dbReference type="InterPro" id="IPR003673">
    <property type="entry name" value="CoA-Trfase_fam_III"/>
</dbReference>